<evidence type="ECO:0000313" key="4">
    <source>
        <dbReference type="Proteomes" id="UP000658225"/>
    </source>
</evidence>
<evidence type="ECO:0000256" key="1">
    <source>
        <dbReference type="SAM" id="Phobius"/>
    </source>
</evidence>
<evidence type="ECO:0000259" key="2">
    <source>
        <dbReference type="Pfam" id="PF13559"/>
    </source>
</evidence>
<comment type="caution">
    <text evidence="3">The sequence shown here is derived from an EMBL/GenBank/DDBJ whole genome shotgun (WGS) entry which is preliminary data.</text>
</comment>
<gene>
    <name evidence="3" type="ORF">H4683_002347</name>
</gene>
<proteinExistence type="predicted"/>
<name>A0A927RF69_9BACL</name>
<dbReference type="AlphaFoldDB" id="A0A927RF69"/>
<dbReference type="EMBL" id="JADBEL010000012">
    <property type="protein sequence ID" value="MBE1555242.1"/>
    <property type="molecule type" value="Genomic_DNA"/>
</dbReference>
<feature type="transmembrane region" description="Helical" evidence="1">
    <location>
        <begin position="62"/>
        <end position="83"/>
    </location>
</feature>
<accession>A0A927RF69</accession>
<organism evidence="3 4">
    <name type="scientific">Sporosarcina limicola</name>
    <dbReference type="NCBI Taxonomy" id="34101"/>
    <lineage>
        <taxon>Bacteria</taxon>
        <taxon>Bacillati</taxon>
        <taxon>Bacillota</taxon>
        <taxon>Bacilli</taxon>
        <taxon>Bacillales</taxon>
        <taxon>Caryophanaceae</taxon>
        <taxon>Sporosarcina</taxon>
    </lineage>
</organism>
<sequence>MGNIDEAKEELEKILNEKEYTDYSDQSSTIFSNWWEKVENRLADQLEQSFPSLEKISMLAELILTIIIVAVLALIAIALFIIVRNHGRKRKFREATPLQAMKEIDWSYQMHLTEAMKLEKLEKFSSATRHLFLALLLYFHEKEWLEARIWKTNWEYFEELKKVNQQSADQFHHLAYFFDEATYGEREVQKEEYVQFRKVVMTYLVEVDE</sequence>
<keyword evidence="1" id="KW-0472">Membrane</keyword>
<reference evidence="3" key="1">
    <citation type="submission" date="2020-10" db="EMBL/GenBank/DDBJ databases">
        <title>Genomic Encyclopedia of Type Strains, Phase IV (KMG-IV): sequencing the most valuable type-strain genomes for metagenomic binning, comparative biology and taxonomic classification.</title>
        <authorList>
            <person name="Goeker M."/>
        </authorList>
    </citation>
    <scope>NUCLEOTIDE SEQUENCE</scope>
    <source>
        <strain evidence="3">DSM 13886</strain>
    </source>
</reference>
<feature type="domain" description="Protein-glutamine gamma-glutamyltransferase-like C-terminal" evidence="2">
    <location>
        <begin position="132"/>
        <end position="198"/>
    </location>
</feature>
<dbReference type="RefSeq" id="WP_192598983.1">
    <property type="nucleotide sequence ID" value="NZ_JADBEL010000012.1"/>
</dbReference>
<keyword evidence="1" id="KW-0812">Transmembrane</keyword>
<evidence type="ECO:0000313" key="3">
    <source>
        <dbReference type="EMBL" id="MBE1555242.1"/>
    </source>
</evidence>
<dbReference type="Pfam" id="PF13559">
    <property type="entry name" value="DUF4129"/>
    <property type="match status" value="1"/>
</dbReference>
<keyword evidence="1" id="KW-1133">Transmembrane helix</keyword>
<protein>
    <recommendedName>
        <fullName evidence="2">Protein-glutamine gamma-glutamyltransferase-like C-terminal domain-containing protein</fullName>
    </recommendedName>
</protein>
<dbReference type="InterPro" id="IPR025403">
    <property type="entry name" value="TgpA-like_C"/>
</dbReference>
<dbReference type="Proteomes" id="UP000658225">
    <property type="component" value="Unassembled WGS sequence"/>
</dbReference>
<keyword evidence="4" id="KW-1185">Reference proteome</keyword>